<proteinExistence type="predicted"/>
<organism evidence="1 2">
    <name type="scientific">Lindgomyces ingoldianus</name>
    <dbReference type="NCBI Taxonomy" id="673940"/>
    <lineage>
        <taxon>Eukaryota</taxon>
        <taxon>Fungi</taxon>
        <taxon>Dikarya</taxon>
        <taxon>Ascomycota</taxon>
        <taxon>Pezizomycotina</taxon>
        <taxon>Dothideomycetes</taxon>
        <taxon>Pleosporomycetidae</taxon>
        <taxon>Pleosporales</taxon>
        <taxon>Lindgomycetaceae</taxon>
        <taxon>Lindgomyces</taxon>
    </lineage>
</organism>
<comment type="caution">
    <text evidence="1">The sequence shown here is derived from an EMBL/GenBank/DDBJ whole genome shotgun (WGS) entry which is preliminary data.</text>
</comment>
<dbReference type="Proteomes" id="UP000799755">
    <property type="component" value="Unassembled WGS sequence"/>
</dbReference>
<gene>
    <name evidence="1" type="ORF">BDR25DRAFT_308945</name>
</gene>
<accession>A0ACB6RFU2</accession>
<protein>
    <submittedName>
        <fullName evidence="1">Uncharacterized protein</fullName>
    </submittedName>
</protein>
<keyword evidence="2" id="KW-1185">Reference proteome</keyword>
<evidence type="ECO:0000313" key="1">
    <source>
        <dbReference type="EMBL" id="KAF2478134.1"/>
    </source>
</evidence>
<sequence>MRKAVKVRIAGQEWNKDVRKYFPSSKTYLVADPSSSLVEGDVIRMSSGWRTSKSIRHVVTAIVSPFGKPINERPPIPTEEERIALRVTQRLEKDVRAAERGRRTSKLRLQAAKEKGYEIPDLEAALRNVRIREAEEAAKGNKGTTQAHTGQVGQVLTAKERRRQDRERAKGERKAEAEAKRSKKQTI</sequence>
<evidence type="ECO:0000313" key="2">
    <source>
        <dbReference type="Proteomes" id="UP000799755"/>
    </source>
</evidence>
<name>A0ACB6RFU2_9PLEO</name>
<reference evidence="1" key="1">
    <citation type="journal article" date="2020" name="Stud. Mycol.">
        <title>101 Dothideomycetes genomes: a test case for predicting lifestyles and emergence of pathogens.</title>
        <authorList>
            <person name="Haridas S."/>
            <person name="Albert R."/>
            <person name="Binder M."/>
            <person name="Bloem J."/>
            <person name="Labutti K."/>
            <person name="Salamov A."/>
            <person name="Andreopoulos B."/>
            <person name="Baker S."/>
            <person name="Barry K."/>
            <person name="Bills G."/>
            <person name="Bluhm B."/>
            <person name="Cannon C."/>
            <person name="Castanera R."/>
            <person name="Culley D."/>
            <person name="Daum C."/>
            <person name="Ezra D."/>
            <person name="Gonzalez J."/>
            <person name="Henrissat B."/>
            <person name="Kuo A."/>
            <person name="Liang C."/>
            <person name="Lipzen A."/>
            <person name="Lutzoni F."/>
            <person name="Magnuson J."/>
            <person name="Mondo S."/>
            <person name="Nolan M."/>
            <person name="Ohm R."/>
            <person name="Pangilinan J."/>
            <person name="Park H.-J."/>
            <person name="Ramirez L."/>
            <person name="Alfaro M."/>
            <person name="Sun H."/>
            <person name="Tritt A."/>
            <person name="Yoshinaga Y."/>
            <person name="Zwiers L.-H."/>
            <person name="Turgeon B."/>
            <person name="Goodwin S."/>
            <person name="Spatafora J."/>
            <person name="Crous P."/>
            <person name="Grigoriev I."/>
        </authorList>
    </citation>
    <scope>NUCLEOTIDE SEQUENCE</scope>
    <source>
        <strain evidence="1">ATCC 200398</strain>
    </source>
</reference>
<dbReference type="EMBL" id="MU003492">
    <property type="protein sequence ID" value="KAF2478134.1"/>
    <property type="molecule type" value="Genomic_DNA"/>
</dbReference>